<feature type="compositionally biased region" description="Basic and acidic residues" evidence="1">
    <location>
        <begin position="39"/>
        <end position="50"/>
    </location>
</feature>
<protein>
    <submittedName>
        <fullName evidence="2">Uncharacterized protein</fullName>
    </submittedName>
</protein>
<dbReference type="EMBL" id="KZ825235">
    <property type="protein sequence ID" value="PYI13663.1"/>
    <property type="molecule type" value="Genomic_DNA"/>
</dbReference>
<feature type="region of interest" description="Disordered" evidence="1">
    <location>
        <begin position="1"/>
        <end position="60"/>
    </location>
</feature>
<accession>A0A2V5GZ73</accession>
<sequence length="111" mass="12392">MLVKEVDDRTKRGNGSDREAEKQTEGQPGEWIDKVVGVGREKPERDKESGGGRGIEGMPPSIIHFHLPQERSSTQFKVGGFSGIQTESTSSNWSARLLPPRDVKLQSRCWE</sequence>
<gene>
    <name evidence="2" type="ORF">BO99DRAFT_47955</name>
</gene>
<organism evidence="2 3">
    <name type="scientific">Aspergillus violaceofuscus (strain CBS 115571)</name>
    <dbReference type="NCBI Taxonomy" id="1450538"/>
    <lineage>
        <taxon>Eukaryota</taxon>
        <taxon>Fungi</taxon>
        <taxon>Dikarya</taxon>
        <taxon>Ascomycota</taxon>
        <taxon>Pezizomycotina</taxon>
        <taxon>Eurotiomycetes</taxon>
        <taxon>Eurotiomycetidae</taxon>
        <taxon>Eurotiales</taxon>
        <taxon>Aspergillaceae</taxon>
        <taxon>Aspergillus</taxon>
    </lineage>
</organism>
<keyword evidence="3" id="KW-1185">Reference proteome</keyword>
<evidence type="ECO:0000313" key="3">
    <source>
        <dbReference type="Proteomes" id="UP000249829"/>
    </source>
</evidence>
<reference evidence="2 3" key="1">
    <citation type="submission" date="2018-02" db="EMBL/GenBank/DDBJ databases">
        <title>The genomes of Aspergillus section Nigri reveals drivers in fungal speciation.</title>
        <authorList>
            <consortium name="DOE Joint Genome Institute"/>
            <person name="Vesth T.C."/>
            <person name="Nybo J."/>
            <person name="Theobald S."/>
            <person name="Brandl J."/>
            <person name="Frisvad J.C."/>
            <person name="Nielsen K.F."/>
            <person name="Lyhne E.K."/>
            <person name="Kogle M.E."/>
            <person name="Kuo A."/>
            <person name="Riley R."/>
            <person name="Clum A."/>
            <person name="Nolan M."/>
            <person name="Lipzen A."/>
            <person name="Salamov A."/>
            <person name="Henrissat B."/>
            <person name="Wiebenga A."/>
            <person name="De vries R.P."/>
            <person name="Grigoriev I.V."/>
            <person name="Mortensen U.H."/>
            <person name="Andersen M.R."/>
            <person name="Baker S.E."/>
        </authorList>
    </citation>
    <scope>NUCLEOTIDE SEQUENCE [LARGE SCALE GENOMIC DNA]</scope>
    <source>
        <strain evidence="2 3">CBS 115571</strain>
    </source>
</reference>
<proteinExistence type="predicted"/>
<feature type="compositionally biased region" description="Basic and acidic residues" evidence="1">
    <location>
        <begin position="1"/>
        <end position="24"/>
    </location>
</feature>
<dbReference type="AlphaFoldDB" id="A0A2V5GZ73"/>
<name>A0A2V5GZ73_ASPV1</name>
<evidence type="ECO:0000256" key="1">
    <source>
        <dbReference type="SAM" id="MobiDB-lite"/>
    </source>
</evidence>
<dbReference type="Proteomes" id="UP000249829">
    <property type="component" value="Unassembled WGS sequence"/>
</dbReference>
<evidence type="ECO:0000313" key="2">
    <source>
        <dbReference type="EMBL" id="PYI13663.1"/>
    </source>
</evidence>